<comment type="caution">
    <text evidence="2">The sequence shown here is derived from an EMBL/GenBank/DDBJ whole genome shotgun (WGS) entry which is preliminary data.</text>
</comment>
<feature type="compositionally biased region" description="Polar residues" evidence="1">
    <location>
        <begin position="170"/>
        <end position="189"/>
    </location>
</feature>
<dbReference type="AlphaFoldDB" id="A0AAV5VMR5"/>
<feature type="compositionally biased region" description="Polar residues" evidence="1">
    <location>
        <begin position="384"/>
        <end position="398"/>
    </location>
</feature>
<feature type="compositionally biased region" description="Low complexity" evidence="1">
    <location>
        <begin position="250"/>
        <end position="283"/>
    </location>
</feature>
<gene>
    <name evidence="2" type="ORF">PFISCL1PPCAC_10915</name>
</gene>
<protein>
    <submittedName>
        <fullName evidence="2">Uncharacterized protein</fullName>
    </submittedName>
</protein>
<dbReference type="EMBL" id="BTSY01000003">
    <property type="protein sequence ID" value="GMT19618.1"/>
    <property type="molecule type" value="Genomic_DNA"/>
</dbReference>
<organism evidence="2 3">
    <name type="scientific">Pristionchus fissidentatus</name>
    <dbReference type="NCBI Taxonomy" id="1538716"/>
    <lineage>
        <taxon>Eukaryota</taxon>
        <taxon>Metazoa</taxon>
        <taxon>Ecdysozoa</taxon>
        <taxon>Nematoda</taxon>
        <taxon>Chromadorea</taxon>
        <taxon>Rhabditida</taxon>
        <taxon>Rhabditina</taxon>
        <taxon>Diplogasteromorpha</taxon>
        <taxon>Diplogasteroidea</taxon>
        <taxon>Neodiplogasteridae</taxon>
        <taxon>Pristionchus</taxon>
    </lineage>
</organism>
<reference evidence="2" key="1">
    <citation type="submission" date="2023-10" db="EMBL/GenBank/DDBJ databases">
        <title>Genome assembly of Pristionchus species.</title>
        <authorList>
            <person name="Yoshida K."/>
            <person name="Sommer R.J."/>
        </authorList>
    </citation>
    <scope>NUCLEOTIDE SEQUENCE</scope>
    <source>
        <strain evidence="2">RS5133</strain>
    </source>
</reference>
<feature type="region of interest" description="Disordered" evidence="1">
    <location>
        <begin position="170"/>
        <end position="201"/>
    </location>
</feature>
<feature type="compositionally biased region" description="Low complexity" evidence="1">
    <location>
        <begin position="455"/>
        <end position="471"/>
    </location>
</feature>
<keyword evidence="3" id="KW-1185">Reference proteome</keyword>
<feature type="non-terminal residue" evidence="2">
    <location>
        <position position="1"/>
    </location>
</feature>
<feature type="region of interest" description="Disordered" evidence="1">
    <location>
        <begin position="242"/>
        <end position="287"/>
    </location>
</feature>
<name>A0AAV5VMR5_9BILA</name>
<evidence type="ECO:0000313" key="2">
    <source>
        <dbReference type="EMBL" id="GMT19618.1"/>
    </source>
</evidence>
<dbReference type="Proteomes" id="UP001432322">
    <property type="component" value="Unassembled WGS sequence"/>
</dbReference>
<sequence>ASEVWPAEVHQSKKGVHHVLVYRINPTRCYEFRRRSVSKKYVTYECVDCLKRGRGGGCRPKCVFSAGGPSAPALPSECVVNFIEDPRAKHVCARAKNPPGIDYRRMVAFRDGASSSPSFPSPAATATVRTIVLKRLANDEMKEKMNGEMETESVNIGINTPPSSTFAKKIVSQSQSLRNQQTASGGSQQRPEKRIADDGSAMVEKVRRKKTFMATRATVESDQPSSSTVHAALAANPAAAAAHSNGFGGVSTSSSRRSHNSVASYPGYDSSLLYPSTPTTTPSRGLSHESKCLLIDPSGSPTNSCLPVPPPSSPSPTEAMFMERDGLGAASLQETATTASFDGPANIMSILRATMAVQQMRKEEGTGGEGEEGEVRVEMEDEQPQTTTHTRSSTSMPVLTSMEENESAAALPSDDLQQMGLLQQLQQPSFPLSPTIQQLFNGSNPFSTPSPTPPIDLSTTTTSTSSSSPPLSHNLFPLPIMTQAGFHAMLQAPPLQQLQSRAAACATPIPQQQQASTAPSCIMQQPTQTPPLLQQPLQATPQRPWFAAPFPPEQPTATSILSQSHHSLSTPLLQQTQQSMASTSLASFMGNMLNPSAPFMAAGAATPQPQPQPALPAPPINVFAIYDALTRQQQLDAAAARAAELMEYRSTARSMEDMAAKLYSLTPSRRDHVLNTIRMIIDLG</sequence>
<accession>A0AAV5VMR5</accession>
<feature type="region of interest" description="Disordered" evidence="1">
    <location>
        <begin position="362"/>
        <end position="408"/>
    </location>
</feature>
<evidence type="ECO:0000256" key="1">
    <source>
        <dbReference type="SAM" id="MobiDB-lite"/>
    </source>
</evidence>
<proteinExistence type="predicted"/>
<evidence type="ECO:0000313" key="3">
    <source>
        <dbReference type="Proteomes" id="UP001432322"/>
    </source>
</evidence>
<feature type="region of interest" description="Disordered" evidence="1">
    <location>
        <begin position="440"/>
        <end position="471"/>
    </location>
</feature>